<dbReference type="GO" id="GO:0016491">
    <property type="term" value="F:oxidoreductase activity"/>
    <property type="evidence" value="ECO:0007669"/>
    <property type="project" value="UniProtKB-KW"/>
</dbReference>
<organism evidence="3">
    <name type="scientific">marine sediment metagenome</name>
    <dbReference type="NCBI Taxonomy" id="412755"/>
    <lineage>
        <taxon>unclassified sequences</taxon>
        <taxon>metagenomes</taxon>
        <taxon>ecological metagenomes</taxon>
    </lineage>
</organism>
<evidence type="ECO:0000256" key="2">
    <source>
        <dbReference type="ARBA" id="ARBA00023002"/>
    </source>
</evidence>
<dbReference type="AlphaFoldDB" id="X1PZ03"/>
<name>X1PZ03_9ZZZZ</name>
<protein>
    <recommendedName>
        <fullName evidence="4">Short-chain dehydrogenase/reductase SDR</fullName>
    </recommendedName>
</protein>
<evidence type="ECO:0000256" key="1">
    <source>
        <dbReference type="ARBA" id="ARBA00006484"/>
    </source>
</evidence>
<dbReference type="InterPro" id="IPR002347">
    <property type="entry name" value="SDR_fam"/>
</dbReference>
<reference evidence="3" key="1">
    <citation type="journal article" date="2014" name="Front. Microbiol.">
        <title>High frequency of phylogenetically diverse reductive dehalogenase-homologous genes in deep subseafloor sedimentary metagenomes.</title>
        <authorList>
            <person name="Kawai M."/>
            <person name="Futagami T."/>
            <person name="Toyoda A."/>
            <person name="Takaki Y."/>
            <person name="Nishi S."/>
            <person name="Hori S."/>
            <person name="Arai W."/>
            <person name="Tsubouchi T."/>
            <person name="Morono Y."/>
            <person name="Uchiyama I."/>
            <person name="Ito T."/>
            <person name="Fujiyama A."/>
            <person name="Inagaki F."/>
            <person name="Takami H."/>
        </authorList>
    </citation>
    <scope>NUCLEOTIDE SEQUENCE</scope>
    <source>
        <strain evidence="3">Expedition CK06-06</strain>
    </source>
</reference>
<accession>X1PZ03</accession>
<dbReference type="InterPro" id="IPR036291">
    <property type="entry name" value="NAD(P)-bd_dom_sf"/>
</dbReference>
<gene>
    <name evidence="3" type="ORF">S06H3_59206</name>
</gene>
<keyword evidence="2" id="KW-0560">Oxidoreductase</keyword>
<dbReference type="PANTHER" id="PTHR43639:SF1">
    <property type="entry name" value="SHORT-CHAIN DEHYDROGENASE_REDUCTASE FAMILY PROTEIN"/>
    <property type="match status" value="1"/>
</dbReference>
<dbReference type="Gene3D" id="3.40.50.720">
    <property type="entry name" value="NAD(P)-binding Rossmann-like Domain"/>
    <property type="match status" value="1"/>
</dbReference>
<proteinExistence type="inferred from homology"/>
<dbReference type="SUPFAM" id="SSF51735">
    <property type="entry name" value="NAD(P)-binding Rossmann-fold domains"/>
    <property type="match status" value="1"/>
</dbReference>
<dbReference type="PANTHER" id="PTHR43639">
    <property type="entry name" value="OXIDOREDUCTASE, SHORT-CHAIN DEHYDROGENASE/REDUCTASE FAMILY (AFU_ORTHOLOGUE AFUA_5G02870)"/>
    <property type="match status" value="1"/>
</dbReference>
<comment type="caution">
    <text evidence="3">The sequence shown here is derived from an EMBL/GenBank/DDBJ whole genome shotgun (WGS) entry which is preliminary data.</text>
</comment>
<evidence type="ECO:0008006" key="4">
    <source>
        <dbReference type="Google" id="ProtNLM"/>
    </source>
</evidence>
<dbReference type="EMBL" id="BARV01038429">
    <property type="protein sequence ID" value="GAI47761.1"/>
    <property type="molecule type" value="Genomic_DNA"/>
</dbReference>
<dbReference type="PRINTS" id="PR00081">
    <property type="entry name" value="GDHRDH"/>
</dbReference>
<dbReference type="Pfam" id="PF13561">
    <property type="entry name" value="adh_short_C2"/>
    <property type="match status" value="1"/>
</dbReference>
<evidence type="ECO:0000313" key="3">
    <source>
        <dbReference type="EMBL" id="GAI47761.1"/>
    </source>
</evidence>
<sequence length="83" mass="9119">MFFASYYPFELGPLGITVNTVAPGATQTGYITIKAEQELIPTIPLRRLGLPEDIANTILFLASEKSSWTTGQIIRVNGGRDLY</sequence>
<comment type="similarity">
    <text evidence="1">Belongs to the short-chain dehydrogenases/reductases (SDR) family.</text>
</comment>